<feature type="transmembrane region" description="Helical" evidence="8">
    <location>
        <begin position="362"/>
        <end position="383"/>
    </location>
</feature>
<feature type="transmembrane region" description="Helical" evidence="8">
    <location>
        <begin position="302"/>
        <end position="320"/>
    </location>
</feature>
<feature type="transmembrane region" description="Helical" evidence="8">
    <location>
        <begin position="236"/>
        <end position="255"/>
    </location>
</feature>
<evidence type="ECO:0000256" key="4">
    <source>
        <dbReference type="ARBA" id="ARBA00022475"/>
    </source>
</evidence>
<dbReference type="PROSITE" id="PS50850">
    <property type="entry name" value="MFS"/>
    <property type="match status" value="1"/>
</dbReference>
<evidence type="ECO:0000256" key="6">
    <source>
        <dbReference type="ARBA" id="ARBA00022989"/>
    </source>
</evidence>
<feature type="domain" description="Major facilitator superfamily (MFS) profile" evidence="9">
    <location>
        <begin position="24"/>
        <end position="413"/>
    </location>
</feature>
<feature type="transmembrane region" description="Helical" evidence="8">
    <location>
        <begin position="94"/>
        <end position="113"/>
    </location>
</feature>
<comment type="similarity">
    <text evidence="2">Belongs to the major facilitator superfamily.</text>
</comment>
<evidence type="ECO:0000256" key="1">
    <source>
        <dbReference type="ARBA" id="ARBA00004651"/>
    </source>
</evidence>
<dbReference type="PANTHER" id="PTHR43271">
    <property type="entry name" value="BLL2771 PROTEIN"/>
    <property type="match status" value="1"/>
</dbReference>
<sequence length="418" mass="43915">MTTGHAGFSETGTTWIGHRRGTGGYTLIQLAMFIAGVATFAQLYAPQAVLPQIAGGFGVSTAESALMISAGTLGLALAVVPWSLVADRIGRKRAMSIAIVAATLLAFVTLAMPNFELAIIVRFFEGCALGGVPAVAMAYLNEEVHKKDAAAAVGTFIAGNTIGGLSGRIISGPLAEATGSWQFGVLAVAILSAIASVLFILLAPRPSGFQPLSQISIGESVATTLRNAWHHLHDPVLVSLYVQPFLLMGGFVAIYNYLGFHLSAPPFLLPVWVSSMVFLAYLAGSVSSPFAGRIAGRHGRKLVMIVCDLVAIASLLLMLIPNLWAIIVGLVLMTAAFFGSHSTASGWAGAWPTEGRAQSTALYNLLYYVGSSVFGYVGGVFYQQWGWDALVYLVAGLFGSGMLVGILVLPRKPRPAQP</sequence>
<dbReference type="InterPro" id="IPR011701">
    <property type="entry name" value="MFS"/>
</dbReference>
<dbReference type="EMBL" id="CP097160">
    <property type="protein sequence ID" value="UQN14641.1"/>
    <property type="molecule type" value="Genomic_DNA"/>
</dbReference>
<dbReference type="PANTHER" id="PTHR43271:SF1">
    <property type="entry name" value="INNER MEMBRANE TRANSPORT PROTEIN YNFM"/>
    <property type="match status" value="1"/>
</dbReference>
<evidence type="ECO:0000256" key="8">
    <source>
        <dbReference type="SAM" id="Phobius"/>
    </source>
</evidence>
<evidence type="ECO:0000256" key="2">
    <source>
        <dbReference type="ARBA" id="ARBA00008335"/>
    </source>
</evidence>
<feature type="transmembrane region" description="Helical" evidence="8">
    <location>
        <begin position="389"/>
        <end position="409"/>
    </location>
</feature>
<feature type="transmembrane region" description="Helical" evidence="8">
    <location>
        <begin position="183"/>
        <end position="203"/>
    </location>
</feature>
<keyword evidence="5 8" id="KW-0812">Transmembrane</keyword>
<dbReference type="CDD" id="cd17324">
    <property type="entry name" value="MFS_NepI_like"/>
    <property type="match status" value="1"/>
</dbReference>
<keyword evidence="3" id="KW-0813">Transport</keyword>
<dbReference type="InterPro" id="IPR036259">
    <property type="entry name" value="MFS_trans_sf"/>
</dbReference>
<evidence type="ECO:0000256" key="3">
    <source>
        <dbReference type="ARBA" id="ARBA00022448"/>
    </source>
</evidence>
<dbReference type="Pfam" id="PF07690">
    <property type="entry name" value="MFS_1"/>
    <property type="match status" value="1"/>
</dbReference>
<comment type="subcellular location">
    <subcellularLocation>
        <location evidence="1">Cell membrane</location>
        <topology evidence="1">Multi-pass membrane protein</topology>
    </subcellularLocation>
</comment>
<proteinExistence type="inferred from homology"/>
<evidence type="ECO:0000259" key="9">
    <source>
        <dbReference type="PROSITE" id="PS50850"/>
    </source>
</evidence>
<reference evidence="10" key="1">
    <citation type="submission" date="2022-05" db="EMBL/GenBank/DDBJ databases">
        <title>Complete genome sequence of toluene-degrading Gulosibacter sediminis strain ACHW.36C.</title>
        <authorList>
            <person name="Wai A.C."/>
            <person name="Lai G.K."/>
            <person name="Griffin S.D."/>
            <person name="Leung F.C."/>
        </authorList>
    </citation>
    <scope>NUCLEOTIDE SEQUENCE [LARGE SCALE GENOMIC DNA]</scope>
    <source>
        <strain evidence="10">ACHW.36C</strain>
    </source>
</reference>
<feature type="transmembrane region" description="Helical" evidence="8">
    <location>
        <begin position="119"/>
        <end position="140"/>
    </location>
</feature>
<keyword evidence="6 8" id="KW-1133">Transmembrane helix</keyword>
<feature type="transmembrane region" description="Helical" evidence="8">
    <location>
        <begin position="326"/>
        <end position="350"/>
    </location>
</feature>
<feature type="transmembrane region" description="Helical" evidence="8">
    <location>
        <begin position="25"/>
        <end position="45"/>
    </location>
</feature>
<feature type="transmembrane region" description="Helical" evidence="8">
    <location>
        <begin position="65"/>
        <end position="85"/>
    </location>
</feature>
<feature type="transmembrane region" description="Helical" evidence="8">
    <location>
        <begin position="152"/>
        <end position="171"/>
    </location>
</feature>
<dbReference type="SUPFAM" id="SSF103473">
    <property type="entry name" value="MFS general substrate transporter"/>
    <property type="match status" value="1"/>
</dbReference>
<keyword evidence="4" id="KW-1003">Cell membrane</keyword>
<organism evidence="10">
    <name type="scientific">Gulosibacter sediminis</name>
    <dbReference type="NCBI Taxonomy" id="1729695"/>
    <lineage>
        <taxon>Bacteria</taxon>
        <taxon>Bacillati</taxon>
        <taxon>Actinomycetota</taxon>
        <taxon>Actinomycetes</taxon>
        <taxon>Micrococcales</taxon>
        <taxon>Microbacteriaceae</taxon>
        <taxon>Gulosibacter</taxon>
    </lineage>
</organism>
<dbReference type="InterPro" id="IPR020846">
    <property type="entry name" value="MFS_dom"/>
</dbReference>
<keyword evidence="7 8" id="KW-0472">Membrane</keyword>
<evidence type="ECO:0000256" key="5">
    <source>
        <dbReference type="ARBA" id="ARBA00022692"/>
    </source>
</evidence>
<feature type="transmembrane region" description="Helical" evidence="8">
    <location>
        <begin position="267"/>
        <end position="290"/>
    </location>
</feature>
<dbReference type="Gene3D" id="1.20.1250.20">
    <property type="entry name" value="MFS general substrate transporter like domains"/>
    <property type="match status" value="2"/>
</dbReference>
<gene>
    <name evidence="10" type="ORF">M3M28_11435</name>
</gene>
<accession>A0ABY4MW39</accession>
<evidence type="ECO:0000256" key="7">
    <source>
        <dbReference type="ARBA" id="ARBA00023136"/>
    </source>
</evidence>
<name>A0ABY4MW39_9MICO</name>
<protein>
    <submittedName>
        <fullName evidence="10">MFS transporter</fullName>
    </submittedName>
</protein>
<evidence type="ECO:0000313" key="10">
    <source>
        <dbReference type="EMBL" id="UQN14641.1"/>
    </source>
</evidence>